<evidence type="ECO:0000256" key="6">
    <source>
        <dbReference type="ARBA" id="ARBA00023187"/>
    </source>
</evidence>
<keyword evidence="4" id="KW-0507">mRNA processing</keyword>
<evidence type="ECO:0000256" key="2">
    <source>
        <dbReference type="ARBA" id="ARBA00008137"/>
    </source>
</evidence>
<dbReference type="OMA" id="SFAQVRW"/>
<reference evidence="11" key="2">
    <citation type="submission" date="2010-04" db="EMBL/GenBank/DDBJ databases">
        <authorList>
            <person name="Buell R."/>
            <person name="Hamilton J."/>
            <person name="Hostetler J."/>
        </authorList>
    </citation>
    <scope>NUCLEOTIDE SEQUENCE [LARGE SCALE GENOMIC DNA]</scope>
    <source>
        <strain evidence="11">DAOM:BR144</strain>
    </source>
</reference>
<dbReference type="EnsemblProtists" id="PYU1_T003045">
    <property type="protein sequence ID" value="PYU1_T003045"/>
    <property type="gene ID" value="PYU1_G003042"/>
</dbReference>
<dbReference type="FunCoup" id="K3WDK4">
    <property type="interactions" value="469"/>
</dbReference>
<dbReference type="SUPFAM" id="SSF47938">
    <property type="entry name" value="Functional domain of the splicing factor Prp18"/>
    <property type="match status" value="1"/>
</dbReference>
<comment type="subcellular location">
    <subcellularLocation>
        <location evidence="1">Nucleus</location>
    </subcellularLocation>
</comment>
<reference evidence="11" key="1">
    <citation type="journal article" date="2010" name="Genome Biol.">
        <title>Genome sequence of the necrotrophic plant pathogen Pythium ultimum reveals original pathogenicity mechanisms and effector repertoire.</title>
        <authorList>
            <person name="Levesque C.A."/>
            <person name="Brouwer H."/>
            <person name="Cano L."/>
            <person name="Hamilton J.P."/>
            <person name="Holt C."/>
            <person name="Huitema E."/>
            <person name="Raffaele S."/>
            <person name="Robideau G.P."/>
            <person name="Thines M."/>
            <person name="Win J."/>
            <person name="Zerillo M.M."/>
            <person name="Beakes G.W."/>
            <person name="Boore J.L."/>
            <person name="Busam D."/>
            <person name="Dumas B."/>
            <person name="Ferriera S."/>
            <person name="Fuerstenberg S.I."/>
            <person name="Gachon C.M."/>
            <person name="Gaulin E."/>
            <person name="Govers F."/>
            <person name="Grenville-Briggs L."/>
            <person name="Horner N."/>
            <person name="Hostetler J."/>
            <person name="Jiang R.H."/>
            <person name="Johnson J."/>
            <person name="Krajaejun T."/>
            <person name="Lin H."/>
            <person name="Meijer H.J."/>
            <person name="Moore B."/>
            <person name="Morris P."/>
            <person name="Phuntmart V."/>
            <person name="Puiu D."/>
            <person name="Shetty J."/>
            <person name="Stajich J.E."/>
            <person name="Tripathy S."/>
            <person name="Wawra S."/>
            <person name="van West P."/>
            <person name="Whitty B.R."/>
            <person name="Coutinho P.M."/>
            <person name="Henrissat B."/>
            <person name="Martin F."/>
            <person name="Thomas P.D."/>
            <person name="Tyler B.M."/>
            <person name="De Vries R.P."/>
            <person name="Kamoun S."/>
            <person name="Yandell M."/>
            <person name="Tisserat N."/>
            <person name="Buell C.R."/>
        </authorList>
    </citation>
    <scope>NUCLEOTIDE SEQUENCE</scope>
    <source>
        <strain evidence="11">DAOM:BR144</strain>
    </source>
</reference>
<keyword evidence="11" id="KW-1185">Reference proteome</keyword>
<evidence type="ECO:0000259" key="9">
    <source>
        <dbReference type="SMART" id="SM00500"/>
    </source>
</evidence>
<dbReference type="InterPro" id="IPR039979">
    <property type="entry name" value="PRPF18"/>
</dbReference>
<evidence type="ECO:0000313" key="10">
    <source>
        <dbReference type="EnsemblProtists" id="PYU1_T003045"/>
    </source>
</evidence>
<keyword evidence="5" id="KW-0747">Spliceosome</keyword>
<dbReference type="InterPro" id="IPR004098">
    <property type="entry name" value="Prp18"/>
</dbReference>
<dbReference type="PANTHER" id="PTHR13007:SF19">
    <property type="entry name" value="PRE-MRNA-SPLICING FACTOR 18"/>
    <property type="match status" value="1"/>
</dbReference>
<dbReference type="Pfam" id="PF02840">
    <property type="entry name" value="Prp18"/>
    <property type="match status" value="1"/>
</dbReference>
<feature type="region of interest" description="Disordered" evidence="8">
    <location>
        <begin position="41"/>
        <end position="108"/>
    </location>
</feature>
<dbReference type="Gene3D" id="1.20.940.10">
    <property type="entry name" value="Functional domain of the splicing factor Prp18"/>
    <property type="match status" value="1"/>
</dbReference>
<protein>
    <recommendedName>
        <fullName evidence="3">Pre-mRNA-splicing factor 18</fullName>
    </recommendedName>
</protein>
<dbReference type="InterPro" id="IPR014906">
    <property type="entry name" value="PRP4-like"/>
</dbReference>
<evidence type="ECO:0000256" key="8">
    <source>
        <dbReference type="SAM" id="MobiDB-lite"/>
    </source>
</evidence>
<organism evidence="10 11">
    <name type="scientific">Globisporangium ultimum (strain ATCC 200006 / CBS 805.95 / DAOM BR144)</name>
    <name type="common">Pythium ultimum</name>
    <dbReference type="NCBI Taxonomy" id="431595"/>
    <lineage>
        <taxon>Eukaryota</taxon>
        <taxon>Sar</taxon>
        <taxon>Stramenopiles</taxon>
        <taxon>Oomycota</taxon>
        <taxon>Peronosporomycetes</taxon>
        <taxon>Pythiales</taxon>
        <taxon>Pythiaceae</taxon>
        <taxon>Globisporangium</taxon>
    </lineage>
</organism>
<name>K3WDK4_GLOUD</name>
<evidence type="ECO:0000256" key="1">
    <source>
        <dbReference type="ARBA" id="ARBA00004123"/>
    </source>
</evidence>
<dbReference type="EMBL" id="GL376628">
    <property type="status" value="NOT_ANNOTATED_CDS"/>
    <property type="molecule type" value="Genomic_DNA"/>
</dbReference>
<sequence length="373" mass="42242">MDALLRVMAAKKREASVLQAEKKSKQEKYLRRAEMETILYEAEQSKYKTTSTEAAGDDADGETQQATKKRRFGRSSGEKQQSKRDNSSTDNTVEAGKADDTASDPVFTLSWPEMKKRLRDLGQPITLFGETDRERMDRLRRAEHDVAFRQEDELGEGHRTRNRFVGEKEQEDAEHADDAAEDAEDFDDNSTNASAKDPSATQMAAKSNTADGDEDSDEDKLVYRFFKTMLQSWERDLANRPDHVKRTAQGKIAMKTMKQCKDYIRPLFKLCKQRQVPSDILPNLVEIVKFCKQGEFVMANDAYIKLAIGNAAWPIGVTMVGIHERTGREKINSNKQAHVMNNEAARKYLTSVKRLISYAQSISNALPSKKVVS</sequence>
<keyword evidence="7" id="KW-0539">Nucleus</keyword>
<evidence type="ECO:0000256" key="7">
    <source>
        <dbReference type="ARBA" id="ARBA00023242"/>
    </source>
</evidence>
<evidence type="ECO:0000256" key="4">
    <source>
        <dbReference type="ARBA" id="ARBA00022664"/>
    </source>
</evidence>
<dbReference type="AlphaFoldDB" id="K3WDK4"/>
<proteinExistence type="inferred from homology"/>
<feature type="domain" description="Pre-mRNA processing factor 4 (PRP4)-like" evidence="9">
    <location>
        <begin position="109"/>
        <end position="160"/>
    </location>
</feature>
<feature type="compositionally biased region" description="Basic and acidic residues" evidence="8">
    <location>
        <begin position="76"/>
        <end position="87"/>
    </location>
</feature>
<dbReference type="Gene3D" id="4.10.280.110">
    <property type="entry name" value="Pre-mRNA processing factor 4 domain"/>
    <property type="match status" value="1"/>
</dbReference>
<dbReference type="STRING" id="431595.K3WDK4"/>
<dbReference type="eggNOG" id="KOG2808">
    <property type="taxonomic scope" value="Eukaryota"/>
</dbReference>
<dbReference type="SUPFAM" id="SSF158230">
    <property type="entry name" value="PRP4-like"/>
    <property type="match status" value="1"/>
</dbReference>
<dbReference type="GO" id="GO:0005682">
    <property type="term" value="C:U5 snRNP"/>
    <property type="evidence" value="ECO:0007669"/>
    <property type="project" value="TreeGrafter"/>
</dbReference>
<reference evidence="10" key="3">
    <citation type="submission" date="2015-02" db="UniProtKB">
        <authorList>
            <consortium name="EnsemblProtists"/>
        </authorList>
    </citation>
    <scope>IDENTIFICATION</scope>
    <source>
        <strain evidence="10">DAOM BR144</strain>
    </source>
</reference>
<evidence type="ECO:0000256" key="3">
    <source>
        <dbReference type="ARBA" id="ARBA00018242"/>
    </source>
</evidence>
<dbReference type="SMART" id="SM00500">
    <property type="entry name" value="SFM"/>
    <property type="match status" value="1"/>
</dbReference>
<dbReference type="VEuPathDB" id="FungiDB:PYU1_G003042"/>
<accession>K3WDK4</accession>
<dbReference type="FunFam" id="1.20.940.10:FF:000013">
    <property type="entry name" value="Pre-mRNA-splicing factor 18"/>
    <property type="match status" value="1"/>
</dbReference>
<evidence type="ECO:0000313" key="11">
    <source>
        <dbReference type="Proteomes" id="UP000019132"/>
    </source>
</evidence>
<feature type="compositionally biased region" description="Basic and acidic residues" evidence="8">
    <location>
        <begin position="149"/>
        <end position="168"/>
    </location>
</feature>
<dbReference type="GO" id="GO:0000350">
    <property type="term" value="P:generation of catalytic spliceosome for second transesterification step"/>
    <property type="evidence" value="ECO:0007669"/>
    <property type="project" value="TreeGrafter"/>
</dbReference>
<feature type="compositionally biased region" description="Polar residues" evidence="8">
    <location>
        <begin position="189"/>
        <end position="210"/>
    </location>
</feature>
<dbReference type="GO" id="GO:0046540">
    <property type="term" value="C:U4/U6 x U5 tri-snRNP complex"/>
    <property type="evidence" value="ECO:0007669"/>
    <property type="project" value="TreeGrafter"/>
</dbReference>
<dbReference type="HOGENOM" id="CLU_039675_0_2_1"/>
<dbReference type="GO" id="GO:0071021">
    <property type="term" value="C:U2-type post-spliceosomal complex"/>
    <property type="evidence" value="ECO:0007669"/>
    <property type="project" value="TreeGrafter"/>
</dbReference>
<dbReference type="PANTHER" id="PTHR13007">
    <property type="entry name" value="PRE-MRNA SPLICING FACTOR-RELATED"/>
    <property type="match status" value="1"/>
</dbReference>
<feature type="region of interest" description="Disordered" evidence="8">
    <location>
        <begin position="149"/>
        <end position="216"/>
    </location>
</feature>
<keyword evidence="6" id="KW-0508">mRNA splicing</keyword>
<feature type="region of interest" description="Disordered" evidence="8">
    <location>
        <begin position="11"/>
        <end position="30"/>
    </location>
</feature>
<evidence type="ECO:0000256" key="5">
    <source>
        <dbReference type="ARBA" id="ARBA00022728"/>
    </source>
</evidence>
<dbReference type="InParanoid" id="K3WDK4"/>
<comment type="similarity">
    <text evidence="2">Belongs to the PRP18 family.</text>
</comment>
<feature type="compositionally biased region" description="Acidic residues" evidence="8">
    <location>
        <begin position="169"/>
        <end position="188"/>
    </location>
</feature>
<dbReference type="Pfam" id="PF08799">
    <property type="entry name" value="PRP4"/>
    <property type="match status" value="1"/>
</dbReference>
<dbReference type="Proteomes" id="UP000019132">
    <property type="component" value="Unassembled WGS sequence"/>
</dbReference>
<dbReference type="InterPro" id="IPR036285">
    <property type="entry name" value="PRP4-like_sf"/>
</dbReference>